<dbReference type="PROSITE" id="PS50005">
    <property type="entry name" value="TPR"/>
    <property type="match status" value="1"/>
</dbReference>
<dbReference type="Gene3D" id="1.25.40.10">
    <property type="entry name" value="Tetratricopeptide repeat domain"/>
    <property type="match status" value="1"/>
</dbReference>
<sequence>MRLKQAVAVFGATLLLGGGLFAFGCQSSALASGKLYMKQKKYDKARVQLELAVEVEPGNAEAHYNLGRICGLQGDYVELAVAFDRSQELSP</sequence>
<dbReference type="PROSITE" id="PS51257">
    <property type="entry name" value="PROKAR_LIPOPROTEIN"/>
    <property type="match status" value="1"/>
</dbReference>
<evidence type="ECO:0000313" key="1">
    <source>
        <dbReference type="EMBL" id="SVB69352.1"/>
    </source>
</evidence>
<organism evidence="1">
    <name type="scientific">marine metagenome</name>
    <dbReference type="NCBI Taxonomy" id="408172"/>
    <lineage>
        <taxon>unclassified sequences</taxon>
        <taxon>metagenomes</taxon>
        <taxon>ecological metagenomes</taxon>
    </lineage>
</organism>
<dbReference type="InterPro" id="IPR019734">
    <property type="entry name" value="TPR_rpt"/>
</dbReference>
<reference evidence="1" key="1">
    <citation type="submission" date="2018-05" db="EMBL/GenBank/DDBJ databases">
        <authorList>
            <person name="Lanie J.A."/>
            <person name="Ng W.-L."/>
            <person name="Kazmierczak K.M."/>
            <person name="Andrzejewski T.M."/>
            <person name="Davidsen T.M."/>
            <person name="Wayne K.J."/>
            <person name="Tettelin H."/>
            <person name="Glass J.I."/>
            <person name="Rusch D."/>
            <person name="Podicherti R."/>
            <person name="Tsui H.-C.T."/>
            <person name="Winkler M.E."/>
        </authorList>
    </citation>
    <scope>NUCLEOTIDE SEQUENCE</scope>
</reference>
<dbReference type="SUPFAM" id="SSF48452">
    <property type="entry name" value="TPR-like"/>
    <property type="match status" value="1"/>
</dbReference>
<dbReference type="AlphaFoldDB" id="A0A382G3C3"/>
<protein>
    <submittedName>
        <fullName evidence="1">Uncharacterized protein</fullName>
    </submittedName>
</protein>
<gene>
    <name evidence="1" type="ORF">METZ01_LOCUS222206</name>
</gene>
<accession>A0A382G3C3</accession>
<dbReference type="Pfam" id="PF13414">
    <property type="entry name" value="TPR_11"/>
    <property type="match status" value="1"/>
</dbReference>
<feature type="non-terminal residue" evidence="1">
    <location>
        <position position="91"/>
    </location>
</feature>
<proteinExistence type="predicted"/>
<dbReference type="InterPro" id="IPR011990">
    <property type="entry name" value="TPR-like_helical_dom_sf"/>
</dbReference>
<name>A0A382G3C3_9ZZZZ</name>
<dbReference type="EMBL" id="UINC01053163">
    <property type="protein sequence ID" value="SVB69352.1"/>
    <property type="molecule type" value="Genomic_DNA"/>
</dbReference>